<accession>A0A8T0TM74</accession>
<reference evidence="2" key="1">
    <citation type="submission" date="2020-05" db="EMBL/GenBank/DDBJ databases">
        <title>WGS assembly of Panicum virgatum.</title>
        <authorList>
            <person name="Lovell J.T."/>
            <person name="Jenkins J."/>
            <person name="Shu S."/>
            <person name="Juenger T.E."/>
            <person name="Schmutz J."/>
        </authorList>
    </citation>
    <scope>NUCLEOTIDE SEQUENCE</scope>
    <source>
        <strain evidence="2">AP13</strain>
    </source>
</reference>
<dbReference type="EMBL" id="CM029043">
    <property type="protein sequence ID" value="KAG2609039.1"/>
    <property type="molecule type" value="Genomic_DNA"/>
</dbReference>
<feature type="region of interest" description="Disordered" evidence="1">
    <location>
        <begin position="93"/>
        <end position="166"/>
    </location>
</feature>
<name>A0A8T0TM74_PANVG</name>
<comment type="caution">
    <text evidence="2">The sequence shown here is derived from an EMBL/GenBank/DDBJ whole genome shotgun (WGS) entry which is preliminary data.</text>
</comment>
<proteinExistence type="predicted"/>
<sequence length="166" mass="18535">MSGGEALLVHRGATRLTCIHRRPSHRGAQNQAPTKEASPAISGLHRRHRRRKPTLLLPRAKVEGHDTARAQRLHLGRRRAGLIRVVHVFTTPAAASPSSSSLRHVGSDLGLHHPQTRHPPSPPETRRHRIDEAAAAKKPECSSATRQVLHVQARHRRRCRREDAKV</sequence>
<keyword evidence="3" id="KW-1185">Reference proteome</keyword>
<gene>
    <name evidence="2" type="ORF">PVAP13_4KG021314</name>
</gene>
<evidence type="ECO:0000313" key="2">
    <source>
        <dbReference type="EMBL" id="KAG2609039.1"/>
    </source>
</evidence>
<evidence type="ECO:0000256" key="1">
    <source>
        <dbReference type="SAM" id="MobiDB-lite"/>
    </source>
</evidence>
<evidence type="ECO:0000313" key="3">
    <source>
        <dbReference type="Proteomes" id="UP000823388"/>
    </source>
</evidence>
<organism evidence="2 3">
    <name type="scientific">Panicum virgatum</name>
    <name type="common">Blackwell switchgrass</name>
    <dbReference type="NCBI Taxonomy" id="38727"/>
    <lineage>
        <taxon>Eukaryota</taxon>
        <taxon>Viridiplantae</taxon>
        <taxon>Streptophyta</taxon>
        <taxon>Embryophyta</taxon>
        <taxon>Tracheophyta</taxon>
        <taxon>Spermatophyta</taxon>
        <taxon>Magnoliopsida</taxon>
        <taxon>Liliopsida</taxon>
        <taxon>Poales</taxon>
        <taxon>Poaceae</taxon>
        <taxon>PACMAD clade</taxon>
        <taxon>Panicoideae</taxon>
        <taxon>Panicodae</taxon>
        <taxon>Paniceae</taxon>
        <taxon>Panicinae</taxon>
        <taxon>Panicum</taxon>
        <taxon>Panicum sect. Hiantes</taxon>
    </lineage>
</organism>
<dbReference type="AlphaFoldDB" id="A0A8T0TM74"/>
<dbReference type="Proteomes" id="UP000823388">
    <property type="component" value="Chromosome 4K"/>
</dbReference>
<feature type="region of interest" description="Disordered" evidence="1">
    <location>
        <begin position="23"/>
        <end position="51"/>
    </location>
</feature>
<protein>
    <submittedName>
        <fullName evidence="2">Uncharacterized protein</fullName>
    </submittedName>
</protein>
<feature type="compositionally biased region" description="Basic and acidic residues" evidence="1">
    <location>
        <begin position="129"/>
        <end position="140"/>
    </location>
</feature>